<dbReference type="Proteomes" id="UP000295030">
    <property type="component" value="Unassembled WGS sequence"/>
</dbReference>
<accession>A0A4R1I278</accession>
<dbReference type="PANTHER" id="PTHR48080">
    <property type="entry name" value="D-GALACTONATE DEHYDRATASE-RELATED"/>
    <property type="match status" value="1"/>
</dbReference>
<dbReference type="GO" id="GO:0016829">
    <property type="term" value="F:lyase activity"/>
    <property type="evidence" value="ECO:0007669"/>
    <property type="project" value="UniProtKB-KW"/>
</dbReference>
<dbReference type="Gene3D" id="3.20.20.120">
    <property type="entry name" value="Enolase-like C-terminal domain"/>
    <property type="match status" value="1"/>
</dbReference>
<dbReference type="SFLD" id="SFLDS00001">
    <property type="entry name" value="Enolase"/>
    <property type="match status" value="1"/>
</dbReference>
<keyword evidence="1" id="KW-0456">Lyase</keyword>
<evidence type="ECO:0000259" key="2">
    <source>
        <dbReference type="SMART" id="SM00922"/>
    </source>
</evidence>
<dbReference type="SUPFAM" id="SSF51604">
    <property type="entry name" value="Enolase C-terminal domain-like"/>
    <property type="match status" value="1"/>
</dbReference>
<evidence type="ECO:0000256" key="1">
    <source>
        <dbReference type="ARBA" id="ARBA00023239"/>
    </source>
</evidence>
<dbReference type="AlphaFoldDB" id="A0A4R1I278"/>
<gene>
    <name evidence="3" type="ORF">EV667_2029</name>
</gene>
<dbReference type="SMART" id="SM00922">
    <property type="entry name" value="MR_MLE"/>
    <property type="match status" value="1"/>
</dbReference>
<dbReference type="InterPro" id="IPR029017">
    <property type="entry name" value="Enolase-like_N"/>
</dbReference>
<dbReference type="Gene3D" id="3.30.390.10">
    <property type="entry name" value="Enolase-like, N-terminal domain"/>
    <property type="match status" value="1"/>
</dbReference>
<dbReference type="EMBL" id="SMFY01000002">
    <property type="protein sequence ID" value="TCK28033.1"/>
    <property type="molecule type" value="Genomic_DNA"/>
</dbReference>
<dbReference type="Pfam" id="PF02746">
    <property type="entry name" value="MR_MLE_N"/>
    <property type="match status" value="1"/>
</dbReference>
<evidence type="ECO:0000313" key="3">
    <source>
        <dbReference type="EMBL" id="TCK28033.1"/>
    </source>
</evidence>
<dbReference type="PANTHER" id="PTHR48080:SF2">
    <property type="entry name" value="D-GALACTONATE DEHYDRATASE"/>
    <property type="match status" value="1"/>
</dbReference>
<sequence>MHMKIVKIEDLHANAGWRTTSFLKITTDEGLVGWSEYSEDVGTKGLTATIRALGERIIGLDPTRAEWVMAVLYTQTVPAWSGINQHAMAAIGNALLDITGKALGVPVHALFGGAVRDRLPVYWSHFGTYRVRYGGRFDLPAVRDYDDVMKLGEEARRRGFRAMKTNVTLMEDGVLSNFRPGFGTMPGFPALNPRPEVMRGLARQLEALRAGAGEDADIMLDANFHFRTEGYLELIRTVEPFRLAWLELDTYDPQSLALLRREAGFPIASGESLYTRRSYRPFLDAYAMDVAIVDVLWNGFLEAVKIASLADTYEVNVAPHNFYGHLADHISAHFAALVPNLRIMEIDIDDVPWKGEFVTHQPVIENGEMIVPSRPGWGTDVDEAAVRRRPPN</sequence>
<name>A0A4R1I278_ANCAQ</name>
<dbReference type="SFLD" id="SFLDG00179">
    <property type="entry name" value="mandelate_racemase"/>
    <property type="match status" value="1"/>
</dbReference>
<dbReference type="InterPro" id="IPR036849">
    <property type="entry name" value="Enolase-like_C_sf"/>
</dbReference>
<reference evidence="3 4" key="1">
    <citation type="submission" date="2019-03" db="EMBL/GenBank/DDBJ databases">
        <title>Genomic Encyclopedia of Type Strains, Phase IV (KMG-IV): sequencing the most valuable type-strain genomes for metagenomic binning, comparative biology and taxonomic classification.</title>
        <authorList>
            <person name="Goeker M."/>
        </authorList>
    </citation>
    <scope>NUCLEOTIDE SEQUENCE [LARGE SCALE GENOMIC DNA]</scope>
    <source>
        <strain evidence="3 4">DSM 101</strain>
    </source>
</reference>
<proteinExistence type="predicted"/>
<protein>
    <submittedName>
        <fullName evidence="3">L-alanine-DL-glutamate epimerase-like enolase superfamily enzyme</fullName>
    </submittedName>
</protein>
<dbReference type="InterPro" id="IPR029065">
    <property type="entry name" value="Enolase_C-like"/>
</dbReference>
<comment type="caution">
    <text evidence="3">The sequence shown here is derived from an EMBL/GenBank/DDBJ whole genome shotgun (WGS) entry which is preliminary data.</text>
</comment>
<dbReference type="InterPro" id="IPR013342">
    <property type="entry name" value="Mandelate_racemase_C"/>
</dbReference>
<dbReference type="InterPro" id="IPR034593">
    <property type="entry name" value="DgoD-like"/>
</dbReference>
<organism evidence="3 4">
    <name type="scientific">Ancylobacter aquaticus</name>
    <dbReference type="NCBI Taxonomy" id="100"/>
    <lineage>
        <taxon>Bacteria</taxon>
        <taxon>Pseudomonadati</taxon>
        <taxon>Pseudomonadota</taxon>
        <taxon>Alphaproteobacteria</taxon>
        <taxon>Hyphomicrobiales</taxon>
        <taxon>Xanthobacteraceae</taxon>
        <taxon>Ancylobacter</taxon>
    </lineage>
</organism>
<dbReference type="CDD" id="cd03316">
    <property type="entry name" value="MR_like"/>
    <property type="match status" value="1"/>
</dbReference>
<dbReference type="Pfam" id="PF13378">
    <property type="entry name" value="MR_MLE_C"/>
    <property type="match status" value="1"/>
</dbReference>
<dbReference type="InterPro" id="IPR013341">
    <property type="entry name" value="Mandelate_racemase_N_dom"/>
</dbReference>
<keyword evidence="4" id="KW-1185">Reference proteome</keyword>
<evidence type="ECO:0000313" key="4">
    <source>
        <dbReference type="Proteomes" id="UP000295030"/>
    </source>
</evidence>
<dbReference type="SUPFAM" id="SSF54826">
    <property type="entry name" value="Enolase N-terminal domain-like"/>
    <property type="match status" value="1"/>
</dbReference>
<feature type="domain" description="Mandelate racemase/muconate lactonizing enzyme C-terminal" evidence="2">
    <location>
        <begin position="146"/>
        <end position="266"/>
    </location>
</feature>